<evidence type="ECO:0000313" key="2">
    <source>
        <dbReference type="Proteomes" id="UP001177021"/>
    </source>
</evidence>
<evidence type="ECO:0000313" key="1">
    <source>
        <dbReference type="EMBL" id="CAJ2674613.1"/>
    </source>
</evidence>
<reference evidence="1" key="1">
    <citation type="submission" date="2023-10" db="EMBL/GenBank/DDBJ databases">
        <authorList>
            <person name="Rodriguez Cubillos JULIANA M."/>
            <person name="De Vega J."/>
        </authorList>
    </citation>
    <scope>NUCLEOTIDE SEQUENCE</scope>
</reference>
<name>A0ACB0M1V8_TRIPR</name>
<organism evidence="1 2">
    <name type="scientific">Trifolium pratense</name>
    <name type="common">Red clover</name>
    <dbReference type="NCBI Taxonomy" id="57577"/>
    <lineage>
        <taxon>Eukaryota</taxon>
        <taxon>Viridiplantae</taxon>
        <taxon>Streptophyta</taxon>
        <taxon>Embryophyta</taxon>
        <taxon>Tracheophyta</taxon>
        <taxon>Spermatophyta</taxon>
        <taxon>Magnoliopsida</taxon>
        <taxon>eudicotyledons</taxon>
        <taxon>Gunneridae</taxon>
        <taxon>Pentapetalae</taxon>
        <taxon>rosids</taxon>
        <taxon>fabids</taxon>
        <taxon>Fabales</taxon>
        <taxon>Fabaceae</taxon>
        <taxon>Papilionoideae</taxon>
        <taxon>50 kb inversion clade</taxon>
        <taxon>NPAAA clade</taxon>
        <taxon>Hologalegina</taxon>
        <taxon>IRL clade</taxon>
        <taxon>Trifolieae</taxon>
        <taxon>Trifolium</taxon>
    </lineage>
</organism>
<keyword evidence="2" id="KW-1185">Reference proteome</keyword>
<dbReference type="EMBL" id="CASHSV030000716">
    <property type="protein sequence ID" value="CAJ2674613.1"/>
    <property type="molecule type" value="Genomic_DNA"/>
</dbReference>
<protein>
    <submittedName>
        <fullName evidence="1">Uncharacterized protein</fullName>
    </submittedName>
</protein>
<gene>
    <name evidence="1" type="ORF">MILVUS5_LOCUS37819</name>
</gene>
<accession>A0ACB0M1V8</accession>
<proteinExistence type="predicted"/>
<comment type="caution">
    <text evidence="1">The sequence shown here is derived from an EMBL/GenBank/DDBJ whole genome shotgun (WGS) entry which is preliminary data.</text>
</comment>
<dbReference type="Proteomes" id="UP001177021">
    <property type="component" value="Unassembled WGS sequence"/>
</dbReference>
<sequence length="303" mass="34555">MTRCNRNKRKIENGTCSGIGCCQVDIPTDMRNISIEASNFPNSTGNLGCSVSFIVKHGFYNFSTIDLHDFRYDKVPLILDWSVRSTKCNATQVPLLVYEFVSNGTLFDFMHNIDNANNVTWKTCLRIASETAGALSYLHSAASIPIIHRDVKSTNILLDENYTAKVSDFGASRLVPLDHTKIATVFWRSSCRAINRRETYFPVYRPEEKRNLSIHFLSCLRENRMFEVLRVGILNADNKDEIKEVAILAAKCLRLKGEERPSMKEVAMELEGMRLGEKHPWTRSEINLEETESLLQETSLIKH</sequence>